<feature type="domain" description="HTH tetR-type" evidence="5">
    <location>
        <begin position="4"/>
        <end position="64"/>
    </location>
</feature>
<name>A0A2T6B139_9RHOB</name>
<comment type="caution">
    <text evidence="6">The sequence shown here is derived from an EMBL/GenBank/DDBJ whole genome shotgun (WGS) entry which is preliminary data.</text>
</comment>
<dbReference type="Proteomes" id="UP000244069">
    <property type="component" value="Unassembled WGS sequence"/>
</dbReference>
<feature type="DNA-binding region" description="H-T-H motif" evidence="4">
    <location>
        <begin position="27"/>
        <end position="46"/>
    </location>
</feature>
<gene>
    <name evidence="6" type="ORF">C8N44_106175</name>
</gene>
<accession>A0A2T6B139</accession>
<evidence type="ECO:0000256" key="1">
    <source>
        <dbReference type="ARBA" id="ARBA00023015"/>
    </source>
</evidence>
<evidence type="ECO:0000313" key="7">
    <source>
        <dbReference type="Proteomes" id="UP000244069"/>
    </source>
</evidence>
<evidence type="ECO:0000256" key="2">
    <source>
        <dbReference type="ARBA" id="ARBA00023125"/>
    </source>
</evidence>
<keyword evidence="2 4" id="KW-0238">DNA-binding</keyword>
<dbReference type="PANTHER" id="PTHR30055:SF234">
    <property type="entry name" value="HTH-TYPE TRANSCRIPTIONAL REGULATOR BETI"/>
    <property type="match status" value="1"/>
</dbReference>
<protein>
    <submittedName>
        <fullName evidence="6">TetR family transcriptional regulator</fullName>
    </submittedName>
</protein>
<evidence type="ECO:0000259" key="5">
    <source>
        <dbReference type="PROSITE" id="PS50977"/>
    </source>
</evidence>
<dbReference type="SUPFAM" id="SSF46689">
    <property type="entry name" value="Homeodomain-like"/>
    <property type="match status" value="1"/>
</dbReference>
<keyword evidence="7" id="KW-1185">Reference proteome</keyword>
<dbReference type="AlphaFoldDB" id="A0A2T6B139"/>
<dbReference type="EMBL" id="QBKN01000006">
    <property type="protein sequence ID" value="PTX49797.1"/>
    <property type="molecule type" value="Genomic_DNA"/>
</dbReference>
<dbReference type="InterPro" id="IPR001647">
    <property type="entry name" value="HTH_TetR"/>
</dbReference>
<reference evidence="6 7" key="1">
    <citation type="submission" date="2018-04" db="EMBL/GenBank/DDBJ databases">
        <title>Genomic Encyclopedia of Archaeal and Bacterial Type Strains, Phase II (KMG-II): from individual species to whole genera.</title>
        <authorList>
            <person name="Goeker M."/>
        </authorList>
    </citation>
    <scope>NUCLEOTIDE SEQUENCE [LARGE SCALE GENOMIC DNA]</scope>
    <source>
        <strain evidence="6 7">DSM 29329</strain>
    </source>
</reference>
<dbReference type="InterPro" id="IPR050109">
    <property type="entry name" value="HTH-type_TetR-like_transc_reg"/>
</dbReference>
<dbReference type="Gene3D" id="1.10.357.10">
    <property type="entry name" value="Tetracycline Repressor, domain 2"/>
    <property type="match status" value="1"/>
</dbReference>
<dbReference type="PANTHER" id="PTHR30055">
    <property type="entry name" value="HTH-TYPE TRANSCRIPTIONAL REGULATOR RUTR"/>
    <property type="match status" value="1"/>
</dbReference>
<keyword evidence="3" id="KW-0804">Transcription</keyword>
<proteinExistence type="predicted"/>
<dbReference type="PROSITE" id="PS50977">
    <property type="entry name" value="HTH_TETR_2"/>
    <property type="match status" value="1"/>
</dbReference>
<evidence type="ECO:0000256" key="3">
    <source>
        <dbReference type="ARBA" id="ARBA00023163"/>
    </source>
</evidence>
<dbReference type="Pfam" id="PF00440">
    <property type="entry name" value="TetR_N"/>
    <property type="match status" value="1"/>
</dbReference>
<dbReference type="InterPro" id="IPR009057">
    <property type="entry name" value="Homeodomain-like_sf"/>
</dbReference>
<dbReference type="GO" id="GO:0000976">
    <property type="term" value="F:transcription cis-regulatory region binding"/>
    <property type="evidence" value="ECO:0007669"/>
    <property type="project" value="TreeGrafter"/>
</dbReference>
<evidence type="ECO:0000256" key="4">
    <source>
        <dbReference type="PROSITE-ProRule" id="PRU00335"/>
    </source>
</evidence>
<keyword evidence="1" id="KW-0805">Transcription regulation</keyword>
<evidence type="ECO:0000313" key="6">
    <source>
        <dbReference type="EMBL" id="PTX49797.1"/>
    </source>
</evidence>
<organism evidence="6 7">
    <name type="scientific">Allosediminivita pacifica</name>
    <dbReference type="NCBI Taxonomy" id="1267769"/>
    <lineage>
        <taxon>Bacteria</taxon>
        <taxon>Pseudomonadati</taxon>
        <taxon>Pseudomonadota</taxon>
        <taxon>Alphaproteobacteria</taxon>
        <taxon>Rhodobacterales</taxon>
        <taxon>Paracoccaceae</taxon>
        <taxon>Allosediminivita</taxon>
    </lineage>
</organism>
<sequence length="201" mass="22888">MSPEARRERVFHALEGIYSRDGLDGITMVAIAAEAKMSKRTLYGLFSDRDQLVHEYMQWVRADFVRPLSDREKEYPLRTRLVRLLAPSEDERGGLPLALLRQVIVKPPQPVDCVYGRIQQHLETNRELVQAELDRAVERGEVKIENTREAALLLETMVRPSILEPLVGIESFPSAAELRRRFDFGLAVFLQGIGAVEEAPH</sequence>
<dbReference type="GO" id="GO:0003700">
    <property type="term" value="F:DNA-binding transcription factor activity"/>
    <property type="evidence" value="ECO:0007669"/>
    <property type="project" value="TreeGrafter"/>
</dbReference>